<keyword evidence="2" id="KW-0378">Hydrolase</keyword>
<dbReference type="NCBIfam" id="TIGR03568">
    <property type="entry name" value="NeuC_NnaA"/>
    <property type="match status" value="1"/>
</dbReference>
<protein>
    <submittedName>
        <fullName evidence="2">UDP-N-acetylglucosamine 2-epimerase (Hydrolyzing)</fullName>
        <ecNumber evidence="2">3.2.1.183</ecNumber>
    </submittedName>
</protein>
<reference evidence="2 3" key="1">
    <citation type="submission" date="2020-04" db="EMBL/GenBank/DDBJ databases">
        <title>Rhizobium sp. S-51 isolated from soil.</title>
        <authorList>
            <person name="Dahal R.H."/>
        </authorList>
    </citation>
    <scope>NUCLEOTIDE SEQUENCE [LARGE SCALE GENOMIC DNA]</scope>
    <source>
        <strain evidence="2 3">S-51</strain>
    </source>
</reference>
<feature type="domain" description="UDP-N-acetylglucosamine 2-epimerase" evidence="1">
    <location>
        <begin position="23"/>
        <end position="356"/>
    </location>
</feature>
<keyword evidence="3" id="KW-1185">Reference proteome</keyword>
<evidence type="ECO:0000313" key="3">
    <source>
        <dbReference type="Proteomes" id="UP000541470"/>
    </source>
</evidence>
<organism evidence="2 3">
    <name type="scientific">Rhizobium terricola</name>
    <dbReference type="NCBI Taxonomy" id="2728849"/>
    <lineage>
        <taxon>Bacteria</taxon>
        <taxon>Pseudomonadati</taxon>
        <taxon>Pseudomonadota</taxon>
        <taxon>Alphaproteobacteria</taxon>
        <taxon>Hyphomicrobiales</taxon>
        <taxon>Rhizobiaceae</taxon>
        <taxon>Rhizobium/Agrobacterium group</taxon>
        <taxon>Rhizobium</taxon>
    </lineage>
</organism>
<dbReference type="PANTHER" id="PTHR43174:SF3">
    <property type="entry name" value="UDP-N-ACETYLGLUCOSAMINE 2-EPIMERASE"/>
    <property type="match status" value="1"/>
</dbReference>
<dbReference type="Gene3D" id="3.40.50.2000">
    <property type="entry name" value="Glycogen Phosphorylase B"/>
    <property type="match status" value="2"/>
</dbReference>
<dbReference type="GO" id="GO:0006047">
    <property type="term" value="P:UDP-N-acetylglucosamine metabolic process"/>
    <property type="evidence" value="ECO:0007669"/>
    <property type="project" value="InterPro"/>
</dbReference>
<keyword evidence="2" id="KW-0326">Glycosidase</keyword>
<sequence>MRKVLYVSGTRADFGLMQSSLKRIAADPALDLAVVAAGMHLDPRYGETWREIEASGLRIAAKVAVALHPATGATMARSIGAMTSAFVDVMEAERPDAVLLLGDRGEMLAAAIAAIHLNVPVAHIHGGERSGTVDESVRHAISKLSHLHFAATEESRARLIRLGERPDCVYVTGAPGLDGLTDGPLRTRDEVFAEMGFDTARPVALVLFHPVLQEAEAAGEKIRAVLEGLRRAQWQSVALLPNADAGSNAIRAVFETETLEGMKTFVHLPRAEFIQIMAVADAMVGNSSSGIIEAASFGTPVLNLGSRQNLRERNANVIDLPEDAAAIADRLASIRVTPRPAAVNVYGDGRAGERLAFHLSTHPLGAEILKKVLSY</sequence>
<dbReference type="AlphaFoldDB" id="A0A7Y0AY75"/>
<evidence type="ECO:0000313" key="2">
    <source>
        <dbReference type="EMBL" id="NML75684.1"/>
    </source>
</evidence>
<dbReference type="EC" id="3.2.1.183" evidence="2"/>
<gene>
    <name evidence="2" type="primary">neuC</name>
    <name evidence="2" type="ORF">HHL25_16260</name>
</gene>
<dbReference type="CDD" id="cd03786">
    <property type="entry name" value="GTB_UDP-GlcNAc_2-Epimerase"/>
    <property type="match status" value="1"/>
</dbReference>
<dbReference type="GO" id="GO:0004553">
    <property type="term" value="F:hydrolase activity, hydrolyzing O-glycosyl compounds"/>
    <property type="evidence" value="ECO:0007669"/>
    <property type="project" value="InterPro"/>
</dbReference>
<comment type="caution">
    <text evidence="2">The sequence shown here is derived from an EMBL/GenBank/DDBJ whole genome shotgun (WGS) entry which is preliminary data.</text>
</comment>
<evidence type="ECO:0000259" key="1">
    <source>
        <dbReference type="Pfam" id="PF02350"/>
    </source>
</evidence>
<dbReference type="PANTHER" id="PTHR43174">
    <property type="entry name" value="UDP-N-ACETYLGLUCOSAMINE 2-EPIMERASE"/>
    <property type="match status" value="1"/>
</dbReference>
<dbReference type="SUPFAM" id="SSF53756">
    <property type="entry name" value="UDP-Glycosyltransferase/glycogen phosphorylase"/>
    <property type="match status" value="1"/>
</dbReference>
<dbReference type="InterPro" id="IPR020004">
    <property type="entry name" value="UDP-GlcNAc_Epase"/>
</dbReference>
<dbReference type="Pfam" id="PF02350">
    <property type="entry name" value="Epimerase_2"/>
    <property type="match status" value="1"/>
</dbReference>
<dbReference type="EMBL" id="JABBGK010000003">
    <property type="protein sequence ID" value="NML75684.1"/>
    <property type="molecule type" value="Genomic_DNA"/>
</dbReference>
<name>A0A7Y0AY75_9HYPH</name>
<dbReference type="InterPro" id="IPR029767">
    <property type="entry name" value="WecB-like"/>
</dbReference>
<proteinExistence type="predicted"/>
<accession>A0A7Y0AY75</accession>
<dbReference type="RefSeq" id="WP_169593489.1">
    <property type="nucleotide sequence ID" value="NZ_JABBGK010000003.1"/>
</dbReference>
<dbReference type="InterPro" id="IPR003331">
    <property type="entry name" value="UDP_GlcNAc_Epimerase_2_dom"/>
</dbReference>
<dbReference type="Proteomes" id="UP000541470">
    <property type="component" value="Unassembled WGS sequence"/>
</dbReference>